<gene>
    <name evidence="1" type="ORF">B0J11DRAFT_242361</name>
</gene>
<dbReference type="Proteomes" id="UP000700596">
    <property type="component" value="Unassembled WGS sequence"/>
</dbReference>
<protein>
    <submittedName>
        <fullName evidence="1">Uncharacterized protein</fullName>
    </submittedName>
</protein>
<proteinExistence type="predicted"/>
<evidence type="ECO:0000313" key="2">
    <source>
        <dbReference type="Proteomes" id="UP000700596"/>
    </source>
</evidence>
<keyword evidence="2" id="KW-1185">Reference proteome</keyword>
<evidence type="ECO:0000313" key="1">
    <source>
        <dbReference type="EMBL" id="KAH7108664.1"/>
    </source>
</evidence>
<comment type="caution">
    <text evidence="1">The sequence shown here is derived from an EMBL/GenBank/DDBJ whole genome shotgun (WGS) entry which is preliminary data.</text>
</comment>
<sequence length="129" mass="14849">MMQFVPWMLLPVVHPSAYPRRLLSPMLFTNCPSRVDSWLIILRTLVSFPAYLPWQPLIRHPVLFSTRALCLKLQSSSFLLMNTSIGILRNQSSFSFPVRSVATLYVLCVINLCCTYTIPVPYRIFLLAK</sequence>
<accession>A0A9P9I6U9</accession>
<reference evidence="1" key="1">
    <citation type="journal article" date="2021" name="Nat. Commun.">
        <title>Genetic determinants of endophytism in the Arabidopsis root mycobiome.</title>
        <authorList>
            <person name="Mesny F."/>
            <person name="Miyauchi S."/>
            <person name="Thiergart T."/>
            <person name="Pickel B."/>
            <person name="Atanasova L."/>
            <person name="Karlsson M."/>
            <person name="Huettel B."/>
            <person name="Barry K.W."/>
            <person name="Haridas S."/>
            <person name="Chen C."/>
            <person name="Bauer D."/>
            <person name="Andreopoulos W."/>
            <person name="Pangilinan J."/>
            <person name="LaButti K."/>
            <person name="Riley R."/>
            <person name="Lipzen A."/>
            <person name="Clum A."/>
            <person name="Drula E."/>
            <person name="Henrissat B."/>
            <person name="Kohler A."/>
            <person name="Grigoriev I.V."/>
            <person name="Martin F.M."/>
            <person name="Hacquard S."/>
        </authorList>
    </citation>
    <scope>NUCLEOTIDE SEQUENCE</scope>
    <source>
        <strain evidence="1">MPI-CAGE-CH-0243</strain>
    </source>
</reference>
<dbReference type="EMBL" id="JAGMWT010000038">
    <property type="protein sequence ID" value="KAH7108664.1"/>
    <property type="molecule type" value="Genomic_DNA"/>
</dbReference>
<dbReference type="AlphaFoldDB" id="A0A9P9I6U9"/>
<organism evidence="1 2">
    <name type="scientific">Dendryphion nanum</name>
    <dbReference type="NCBI Taxonomy" id="256645"/>
    <lineage>
        <taxon>Eukaryota</taxon>
        <taxon>Fungi</taxon>
        <taxon>Dikarya</taxon>
        <taxon>Ascomycota</taxon>
        <taxon>Pezizomycotina</taxon>
        <taxon>Dothideomycetes</taxon>
        <taxon>Pleosporomycetidae</taxon>
        <taxon>Pleosporales</taxon>
        <taxon>Torulaceae</taxon>
        <taxon>Dendryphion</taxon>
    </lineage>
</organism>
<name>A0A9P9I6U9_9PLEO</name>